<keyword evidence="11" id="KW-1185">Reference proteome</keyword>
<dbReference type="InterPro" id="IPR002401">
    <property type="entry name" value="Cyt_P450_E_grp-I"/>
</dbReference>
<dbReference type="PRINTS" id="PR00385">
    <property type="entry name" value="P450"/>
</dbReference>
<evidence type="ECO:0000256" key="5">
    <source>
        <dbReference type="ARBA" id="ARBA00023002"/>
    </source>
</evidence>
<dbReference type="PRINTS" id="PR00463">
    <property type="entry name" value="EP450I"/>
</dbReference>
<keyword evidence="9" id="KW-0472">Membrane</keyword>
<dbReference type="InterPro" id="IPR001128">
    <property type="entry name" value="Cyt_P450"/>
</dbReference>
<dbReference type="SUPFAM" id="SSF48264">
    <property type="entry name" value="Cytochrome P450"/>
    <property type="match status" value="1"/>
</dbReference>
<organism evidence="10 11">
    <name type="scientific">Aspergillus avenaceus</name>
    <dbReference type="NCBI Taxonomy" id="36643"/>
    <lineage>
        <taxon>Eukaryota</taxon>
        <taxon>Fungi</taxon>
        <taxon>Dikarya</taxon>
        <taxon>Ascomycota</taxon>
        <taxon>Pezizomycotina</taxon>
        <taxon>Eurotiomycetes</taxon>
        <taxon>Eurotiomycetidae</taxon>
        <taxon>Eurotiales</taxon>
        <taxon>Aspergillaceae</taxon>
        <taxon>Aspergillus</taxon>
        <taxon>Aspergillus subgen. Circumdati</taxon>
    </lineage>
</organism>
<proteinExistence type="inferred from homology"/>
<dbReference type="Gene3D" id="1.10.630.10">
    <property type="entry name" value="Cytochrome P450"/>
    <property type="match status" value="1"/>
</dbReference>
<accession>A0A5N6TV27</accession>
<dbReference type="Proteomes" id="UP000325780">
    <property type="component" value="Unassembled WGS sequence"/>
</dbReference>
<dbReference type="EMBL" id="ML742100">
    <property type="protein sequence ID" value="KAE8150222.1"/>
    <property type="molecule type" value="Genomic_DNA"/>
</dbReference>
<name>A0A5N6TV27_ASPAV</name>
<feature type="transmembrane region" description="Helical" evidence="9">
    <location>
        <begin position="12"/>
        <end position="32"/>
    </location>
</feature>
<evidence type="ECO:0000256" key="4">
    <source>
        <dbReference type="ARBA" id="ARBA00022723"/>
    </source>
</evidence>
<evidence type="ECO:0000256" key="2">
    <source>
        <dbReference type="ARBA" id="ARBA00010617"/>
    </source>
</evidence>
<keyword evidence="4 8" id="KW-0479">Metal-binding</keyword>
<keyword evidence="9" id="KW-0812">Transmembrane</keyword>
<dbReference type="AlphaFoldDB" id="A0A5N6TV27"/>
<dbReference type="InterPro" id="IPR050121">
    <property type="entry name" value="Cytochrome_P450_monoxygenase"/>
</dbReference>
<keyword evidence="5" id="KW-0560">Oxidoreductase</keyword>
<reference evidence="10 11" key="1">
    <citation type="submission" date="2019-04" db="EMBL/GenBank/DDBJ databases">
        <title>Friends and foes A comparative genomics study of 23 Aspergillus species from section Flavi.</title>
        <authorList>
            <consortium name="DOE Joint Genome Institute"/>
            <person name="Kjaerbolling I."/>
            <person name="Vesth T."/>
            <person name="Frisvad J.C."/>
            <person name="Nybo J.L."/>
            <person name="Theobald S."/>
            <person name="Kildgaard S."/>
            <person name="Isbrandt T."/>
            <person name="Kuo A."/>
            <person name="Sato A."/>
            <person name="Lyhne E.K."/>
            <person name="Kogle M.E."/>
            <person name="Wiebenga A."/>
            <person name="Kun R.S."/>
            <person name="Lubbers R.J."/>
            <person name="Makela M.R."/>
            <person name="Barry K."/>
            <person name="Chovatia M."/>
            <person name="Clum A."/>
            <person name="Daum C."/>
            <person name="Haridas S."/>
            <person name="He G."/>
            <person name="LaButti K."/>
            <person name="Lipzen A."/>
            <person name="Mondo S."/>
            <person name="Riley R."/>
            <person name="Salamov A."/>
            <person name="Simmons B.A."/>
            <person name="Magnuson J.K."/>
            <person name="Henrissat B."/>
            <person name="Mortensen U.H."/>
            <person name="Larsen T.O."/>
            <person name="Devries R.P."/>
            <person name="Grigoriev I.V."/>
            <person name="Machida M."/>
            <person name="Baker S.E."/>
            <person name="Andersen M.R."/>
        </authorList>
    </citation>
    <scope>NUCLEOTIDE SEQUENCE [LARGE SCALE GENOMIC DNA]</scope>
    <source>
        <strain evidence="10 11">IBT 18842</strain>
    </source>
</reference>
<evidence type="ECO:0000256" key="1">
    <source>
        <dbReference type="ARBA" id="ARBA00001971"/>
    </source>
</evidence>
<dbReference type="OrthoDB" id="1470350at2759"/>
<dbReference type="InterPro" id="IPR036396">
    <property type="entry name" value="Cyt_P450_sf"/>
</dbReference>
<dbReference type="GO" id="GO:0016705">
    <property type="term" value="F:oxidoreductase activity, acting on paired donors, with incorporation or reduction of molecular oxygen"/>
    <property type="evidence" value="ECO:0007669"/>
    <property type="project" value="InterPro"/>
</dbReference>
<keyword evidence="9" id="KW-1133">Transmembrane helix</keyword>
<keyword evidence="6 8" id="KW-0408">Iron</keyword>
<evidence type="ECO:0000256" key="9">
    <source>
        <dbReference type="SAM" id="Phobius"/>
    </source>
</evidence>
<keyword evidence="7" id="KW-0503">Monooxygenase</keyword>
<evidence type="ECO:0000313" key="10">
    <source>
        <dbReference type="EMBL" id="KAE8150222.1"/>
    </source>
</evidence>
<evidence type="ECO:0000256" key="7">
    <source>
        <dbReference type="ARBA" id="ARBA00023033"/>
    </source>
</evidence>
<comment type="similarity">
    <text evidence="2">Belongs to the cytochrome P450 family.</text>
</comment>
<evidence type="ECO:0000313" key="11">
    <source>
        <dbReference type="Proteomes" id="UP000325780"/>
    </source>
</evidence>
<dbReference type="CDD" id="cd11058">
    <property type="entry name" value="CYP60B-like"/>
    <property type="match status" value="1"/>
</dbReference>
<keyword evidence="3 8" id="KW-0349">Heme</keyword>
<dbReference type="GO" id="GO:0020037">
    <property type="term" value="F:heme binding"/>
    <property type="evidence" value="ECO:0007669"/>
    <property type="project" value="InterPro"/>
</dbReference>
<dbReference type="Pfam" id="PF00067">
    <property type="entry name" value="p450"/>
    <property type="match status" value="1"/>
</dbReference>
<evidence type="ECO:0000256" key="6">
    <source>
        <dbReference type="ARBA" id="ARBA00023004"/>
    </source>
</evidence>
<dbReference type="GO" id="GO:0004497">
    <property type="term" value="F:monooxygenase activity"/>
    <property type="evidence" value="ECO:0007669"/>
    <property type="project" value="UniProtKB-KW"/>
</dbReference>
<dbReference type="PANTHER" id="PTHR24305:SF210">
    <property type="entry name" value="CYTOCHROME P450 MONOOXYGENASE ASQL-RELATED"/>
    <property type="match status" value="1"/>
</dbReference>
<evidence type="ECO:0000256" key="8">
    <source>
        <dbReference type="PIRSR" id="PIRSR602401-1"/>
    </source>
</evidence>
<evidence type="ECO:0000256" key="3">
    <source>
        <dbReference type="ARBA" id="ARBA00022617"/>
    </source>
</evidence>
<feature type="binding site" description="axial binding residue" evidence="8">
    <location>
        <position position="434"/>
    </location>
    <ligand>
        <name>heme</name>
        <dbReference type="ChEBI" id="CHEBI:30413"/>
    </ligand>
    <ligandPart>
        <name>Fe</name>
        <dbReference type="ChEBI" id="CHEBI:18248"/>
    </ligandPart>
</feature>
<comment type="cofactor">
    <cofactor evidence="1 8">
        <name>heme</name>
        <dbReference type="ChEBI" id="CHEBI:30413"/>
    </cofactor>
</comment>
<dbReference type="PANTHER" id="PTHR24305">
    <property type="entry name" value="CYTOCHROME P450"/>
    <property type="match status" value="1"/>
</dbReference>
<protein>
    <submittedName>
        <fullName evidence="10">Cytochrome P450</fullName>
    </submittedName>
</protein>
<gene>
    <name evidence="10" type="ORF">BDV25DRAFT_140060</name>
</gene>
<dbReference type="GO" id="GO:0005506">
    <property type="term" value="F:iron ion binding"/>
    <property type="evidence" value="ECO:0007669"/>
    <property type="project" value="InterPro"/>
</dbReference>
<sequence>MMTVDITNTPCTAIVAGLLICYCLSTWIYNLYYHPLADFPGPLLGRASLWWRFIHTSTGKIHLALADLHKQYGPIVRVSPNELSFGTVESWKAIYGHTDPIPQKAAYYDIFSAGLRSKCLGSERDERRHAAMHRMLAPAFATRALLDQEHIINRIIDRFVQIVGERAPPGSQGINMCKWYEMCAFDIMGEMAFGESFHSIEAGKPHFWGDLVLSHIYFITFVDNLARIGSIATLFRYLVPSSVLVQNRISRYAREQVERCLSSNTRRKDFVSLLVEKVHKCEVEKEEMAAHVSTFAIAGGETIASFLSATTFFLLQYPDKLERLVSEIRGAFPSYDDVNAQAAQHLPYLQGVINEGLRFCPPGSQGAPRVSPGFELHGRYIPKGVEISTSPWTTTHSAKYFKDPMKFIPERWLDPHSTDVKEASQPFLLGPRSCIGRNFAHLEMNLVMTKLLWRYDLELVNRSLDWFGEGRVYVFGGSLNLLFAFMSEIARLA</sequence>